<dbReference type="AlphaFoldDB" id="A0A8J5RTN9"/>
<keyword evidence="2" id="KW-1185">Reference proteome</keyword>
<evidence type="ECO:0000313" key="2">
    <source>
        <dbReference type="Proteomes" id="UP000729402"/>
    </source>
</evidence>
<dbReference type="Proteomes" id="UP000729402">
    <property type="component" value="Unassembled WGS sequence"/>
</dbReference>
<proteinExistence type="predicted"/>
<comment type="caution">
    <text evidence="1">The sequence shown here is derived from an EMBL/GenBank/DDBJ whole genome shotgun (WGS) entry which is preliminary data.</text>
</comment>
<organism evidence="1 2">
    <name type="scientific">Zizania palustris</name>
    <name type="common">Northern wild rice</name>
    <dbReference type="NCBI Taxonomy" id="103762"/>
    <lineage>
        <taxon>Eukaryota</taxon>
        <taxon>Viridiplantae</taxon>
        <taxon>Streptophyta</taxon>
        <taxon>Embryophyta</taxon>
        <taxon>Tracheophyta</taxon>
        <taxon>Spermatophyta</taxon>
        <taxon>Magnoliopsida</taxon>
        <taxon>Liliopsida</taxon>
        <taxon>Poales</taxon>
        <taxon>Poaceae</taxon>
        <taxon>BOP clade</taxon>
        <taxon>Oryzoideae</taxon>
        <taxon>Oryzeae</taxon>
        <taxon>Zizaniinae</taxon>
        <taxon>Zizania</taxon>
    </lineage>
</organism>
<gene>
    <name evidence="1" type="ORF">GUJ93_ZPchr0387g2492</name>
</gene>
<accession>A0A8J5RTN9</accession>
<reference evidence="1" key="2">
    <citation type="submission" date="2021-02" db="EMBL/GenBank/DDBJ databases">
        <authorList>
            <person name="Kimball J.A."/>
            <person name="Haas M.W."/>
            <person name="Macchietto M."/>
            <person name="Kono T."/>
            <person name="Duquette J."/>
            <person name="Shao M."/>
        </authorList>
    </citation>
    <scope>NUCLEOTIDE SEQUENCE</scope>
    <source>
        <tissue evidence="1">Fresh leaf tissue</tissue>
    </source>
</reference>
<sequence length="148" mass="16833">MDASCISIMTFSFVLYFYPFHFCKDAYYFSTAVYLPPGFIHDCLHLTVFGHATTLRINTCKTDCDTSMCFHTESHSEQNNKWSPKHKPIPKEQAISWSMKRRKQTAKRKMSEVPSIPGTCVVLLAGMWLTTNPGSTTHAFLPPCSCRP</sequence>
<reference evidence="1" key="1">
    <citation type="journal article" date="2021" name="bioRxiv">
        <title>Whole Genome Assembly and Annotation of Northern Wild Rice, Zizania palustris L., Supports a Whole Genome Duplication in the Zizania Genus.</title>
        <authorList>
            <person name="Haas M."/>
            <person name="Kono T."/>
            <person name="Macchietto M."/>
            <person name="Millas R."/>
            <person name="McGilp L."/>
            <person name="Shao M."/>
            <person name="Duquette J."/>
            <person name="Hirsch C.N."/>
            <person name="Kimball J."/>
        </authorList>
    </citation>
    <scope>NUCLEOTIDE SEQUENCE</scope>
    <source>
        <tissue evidence="1">Fresh leaf tissue</tissue>
    </source>
</reference>
<protein>
    <submittedName>
        <fullName evidence="1">Uncharacterized protein</fullName>
    </submittedName>
</protein>
<evidence type="ECO:0000313" key="1">
    <source>
        <dbReference type="EMBL" id="KAG8044829.1"/>
    </source>
</evidence>
<name>A0A8J5RTN9_ZIZPA</name>
<dbReference type="EMBL" id="JAAALK010000328">
    <property type="protein sequence ID" value="KAG8044829.1"/>
    <property type="molecule type" value="Genomic_DNA"/>
</dbReference>